<feature type="transmembrane region" description="Helical" evidence="7">
    <location>
        <begin position="36"/>
        <end position="60"/>
    </location>
</feature>
<keyword evidence="7" id="KW-0812">Transmembrane</keyword>
<evidence type="ECO:0000256" key="1">
    <source>
        <dbReference type="ARBA" id="ARBA00000085"/>
    </source>
</evidence>
<dbReference type="SMART" id="SM00388">
    <property type="entry name" value="HisKA"/>
    <property type="match status" value="1"/>
</dbReference>
<dbReference type="EC" id="2.7.13.3" evidence="2"/>
<dbReference type="PROSITE" id="PS50109">
    <property type="entry name" value="HIS_KIN"/>
    <property type="match status" value="1"/>
</dbReference>
<dbReference type="PANTHER" id="PTHR43711">
    <property type="entry name" value="TWO-COMPONENT HISTIDINE KINASE"/>
    <property type="match status" value="1"/>
</dbReference>
<dbReference type="SMART" id="SM00387">
    <property type="entry name" value="HATPase_c"/>
    <property type="match status" value="1"/>
</dbReference>
<keyword evidence="3" id="KW-0597">Phosphoprotein</keyword>
<keyword evidence="7" id="KW-1133">Transmembrane helix</keyword>
<gene>
    <name evidence="9" type="ORF">C0601_06345</name>
</gene>
<evidence type="ECO:0000313" key="9">
    <source>
        <dbReference type="EMBL" id="PLX17645.1"/>
    </source>
</evidence>
<dbReference type="InterPro" id="IPR036890">
    <property type="entry name" value="HATPase_C_sf"/>
</dbReference>
<dbReference type="Pfam" id="PF00512">
    <property type="entry name" value="HisKA"/>
    <property type="match status" value="1"/>
</dbReference>
<dbReference type="GO" id="GO:0000155">
    <property type="term" value="F:phosphorelay sensor kinase activity"/>
    <property type="evidence" value="ECO:0007669"/>
    <property type="project" value="InterPro"/>
</dbReference>
<dbReference type="EMBL" id="PKTG01000083">
    <property type="protein sequence ID" value="PLX17645.1"/>
    <property type="molecule type" value="Genomic_DNA"/>
</dbReference>
<evidence type="ECO:0000256" key="2">
    <source>
        <dbReference type="ARBA" id="ARBA00012438"/>
    </source>
</evidence>
<accession>A0A2N5ZG19</accession>
<dbReference type="InterPro" id="IPR036097">
    <property type="entry name" value="HisK_dim/P_sf"/>
</dbReference>
<feature type="transmembrane region" description="Helical" evidence="7">
    <location>
        <begin position="231"/>
        <end position="253"/>
    </location>
</feature>
<dbReference type="Proteomes" id="UP000234857">
    <property type="component" value="Unassembled WGS sequence"/>
</dbReference>
<dbReference type="SUPFAM" id="SSF55874">
    <property type="entry name" value="ATPase domain of HSP90 chaperone/DNA topoisomerase II/histidine kinase"/>
    <property type="match status" value="1"/>
</dbReference>
<name>A0A2N5ZG19_MUIH1</name>
<dbReference type="InterPro" id="IPR003661">
    <property type="entry name" value="HisK_dim/P_dom"/>
</dbReference>
<dbReference type="InterPro" id="IPR050736">
    <property type="entry name" value="Sensor_HK_Regulatory"/>
</dbReference>
<keyword evidence="6" id="KW-0902">Two-component regulatory system</keyword>
<sequence length="550" mass="63970">MAGRFPWNQNRVKVRLFILNFQRGIRMRIKDFTSRLGSIFYNIPNSIVFSTLIIMLLYFMRRIDFNLFHISVEFFSIIVSTATFIIIWNLTERNRKASYLLLIGVAFLFVGLLDFFHAISYKGLQIFMDNDANLPTQLWIAARYLQSISIFVAILLSKRGFNRGSTFIFFSILTIVLIYFIFSGRFPDCYIDGTGLTSFKIFSEYIIIAILILTLYLIGKRKDIIRGRVKRYIMISVFLTIISEFLFTKYFSVFGEANMYGHFFKLFSFIFIYKAFIESTIKMPAQILYSNLEDSQKRLGMVKKKIVDEKDMTKSNEINDHSIIGMAAHDLRNPLFLIDNYLELVKDEMNEGNINSSKEVFDIIEKQITYSNRLINNMLDLGKIESDDYSVQKELFNINELLSEVVNLWNIRAKQNKVRLFLNIEDKDINIHVSSDSFIQIMGNLISNSIKYSKEGSEIALIARKDYGDCIIEIKDEGMGIRKEDISKLFIPFQRFSNKPINNERSTGLGLCIVKRLIELNDGRIDIDSTYGVGTNVRVIFKCMTNQYEK</sequence>
<keyword evidence="4" id="KW-0808">Transferase</keyword>
<dbReference type="Pfam" id="PF17159">
    <property type="entry name" value="MASE3"/>
    <property type="match status" value="1"/>
</dbReference>
<feature type="transmembrane region" description="Helical" evidence="7">
    <location>
        <begin position="139"/>
        <end position="157"/>
    </location>
</feature>
<dbReference type="SUPFAM" id="SSF47384">
    <property type="entry name" value="Homodimeric domain of signal transducing histidine kinase"/>
    <property type="match status" value="1"/>
</dbReference>
<reference evidence="9 10" key="1">
    <citation type="submission" date="2017-11" db="EMBL/GenBank/DDBJ databases">
        <title>Genome-resolved metagenomics identifies genetic mobility, metabolic interactions, and unexpected diversity in perchlorate-reducing communities.</title>
        <authorList>
            <person name="Barnum T.P."/>
            <person name="Figueroa I.A."/>
            <person name="Carlstrom C.I."/>
            <person name="Lucas L.N."/>
            <person name="Engelbrektson A.L."/>
            <person name="Coates J.D."/>
        </authorList>
    </citation>
    <scope>NUCLEOTIDE SEQUENCE [LARGE SCALE GENOMIC DNA]</scope>
    <source>
        <strain evidence="9">BM706</strain>
    </source>
</reference>
<comment type="catalytic activity">
    <reaction evidence="1">
        <text>ATP + protein L-histidine = ADP + protein N-phospho-L-histidine.</text>
        <dbReference type="EC" id="2.7.13.3"/>
    </reaction>
</comment>
<keyword evidence="5" id="KW-0418">Kinase</keyword>
<dbReference type="AlphaFoldDB" id="A0A2N5ZG19"/>
<dbReference type="PANTHER" id="PTHR43711:SF1">
    <property type="entry name" value="HISTIDINE KINASE 1"/>
    <property type="match status" value="1"/>
</dbReference>
<evidence type="ECO:0000256" key="5">
    <source>
        <dbReference type="ARBA" id="ARBA00022777"/>
    </source>
</evidence>
<evidence type="ECO:0000256" key="4">
    <source>
        <dbReference type="ARBA" id="ARBA00022679"/>
    </source>
</evidence>
<keyword evidence="7" id="KW-0472">Membrane</keyword>
<dbReference type="CDD" id="cd00082">
    <property type="entry name" value="HisKA"/>
    <property type="match status" value="1"/>
</dbReference>
<feature type="transmembrane region" description="Helical" evidence="7">
    <location>
        <begin position="202"/>
        <end position="219"/>
    </location>
</feature>
<evidence type="ECO:0000256" key="3">
    <source>
        <dbReference type="ARBA" id="ARBA00022553"/>
    </source>
</evidence>
<feature type="domain" description="Histidine kinase" evidence="8">
    <location>
        <begin position="326"/>
        <end position="545"/>
    </location>
</feature>
<protein>
    <recommendedName>
        <fullName evidence="2">histidine kinase</fullName>
        <ecNumber evidence="2">2.7.13.3</ecNumber>
    </recommendedName>
</protein>
<evidence type="ECO:0000256" key="7">
    <source>
        <dbReference type="SAM" id="Phobius"/>
    </source>
</evidence>
<proteinExistence type="predicted"/>
<feature type="transmembrane region" description="Helical" evidence="7">
    <location>
        <begin position="164"/>
        <end position="182"/>
    </location>
</feature>
<organism evidence="9 10">
    <name type="scientific">Muiribacterium halophilum</name>
    <dbReference type="NCBI Taxonomy" id="2053465"/>
    <lineage>
        <taxon>Bacteria</taxon>
        <taxon>Candidatus Muiribacteriota</taxon>
        <taxon>Candidatus Muiribacteriia</taxon>
        <taxon>Candidatus Muiribacteriales</taxon>
        <taxon>Candidatus Muiribacteriaceae</taxon>
        <taxon>Candidatus Muiribacterium</taxon>
    </lineage>
</organism>
<dbReference type="FunFam" id="3.30.565.10:FF:000006">
    <property type="entry name" value="Sensor histidine kinase WalK"/>
    <property type="match status" value="1"/>
</dbReference>
<evidence type="ECO:0000259" key="8">
    <source>
        <dbReference type="PROSITE" id="PS50109"/>
    </source>
</evidence>
<feature type="transmembrane region" description="Helical" evidence="7">
    <location>
        <begin position="66"/>
        <end position="87"/>
    </location>
</feature>
<evidence type="ECO:0000313" key="10">
    <source>
        <dbReference type="Proteomes" id="UP000234857"/>
    </source>
</evidence>
<feature type="transmembrane region" description="Helical" evidence="7">
    <location>
        <begin position="99"/>
        <end position="119"/>
    </location>
</feature>
<dbReference type="InterPro" id="IPR005467">
    <property type="entry name" value="His_kinase_dom"/>
</dbReference>
<dbReference type="PRINTS" id="PR00344">
    <property type="entry name" value="BCTRLSENSOR"/>
</dbReference>
<dbReference type="Pfam" id="PF02518">
    <property type="entry name" value="HATPase_c"/>
    <property type="match status" value="1"/>
</dbReference>
<dbReference type="InterPro" id="IPR033425">
    <property type="entry name" value="MASE3"/>
</dbReference>
<dbReference type="InterPro" id="IPR003594">
    <property type="entry name" value="HATPase_dom"/>
</dbReference>
<comment type="caution">
    <text evidence="9">The sequence shown here is derived from an EMBL/GenBank/DDBJ whole genome shotgun (WGS) entry which is preliminary data.</text>
</comment>
<dbReference type="Gene3D" id="1.10.287.130">
    <property type="match status" value="1"/>
</dbReference>
<dbReference type="Gene3D" id="3.30.565.10">
    <property type="entry name" value="Histidine kinase-like ATPase, C-terminal domain"/>
    <property type="match status" value="1"/>
</dbReference>
<dbReference type="InterPro" id="IPR004358">
    <property type="entry name" value="Sig_transdc_His_kin-like_C"/>
</dbReference>
<evidence type="ECO:0000256" key="6">
    <source>
        <dbReference type="ARBA" id="ARBA00023012"/>
    </source>
</evidence>